<dbReference type="InterPro" id="IPR011989">
    <property type="entry name" value="ARM-like"/>
</dbReference>
<accession>A0A1D1Z2P2</accession>
<dbReference type="PANTHER" id="PTHR23315:SF112">
    <property type="entry name" value="U-BOX DOMAIN-CONTAINING PROTEIN 8"/>
    <property type="match status" value="1"/>
</dbReference>
<evidence type="ECO:0000256" key="4">
    <source>
        <dbReference type="ARBA" id="ARBA00022679"/>
    </source>
</evidence>
<dbReference type="UniPathway" id="UPA00143"/>
<dbReference type="EMBL" id="GDJX01021356">
    <property type="protein sequence ID" value="JAT46580.1"/>
    <property type="molecule type" value="Transcribed_RNA"/>
</dbReference>
<dbReference type="Gene3D" id="3.30.40.10">
    <property type="entry name" value="Zinc/RING finger domain, C3HC4 (zinc finger)"/>
    <property type="match status" value="1"/>
</dbReference>
<dbReference type="GO" id="GO:0016567">
    <property type="term" value="P:protein ubiquitination"/>
    <property type="evidence" value="ECO:0007669"/>
    <property type="project" value="UniProtKB-UniPathway"/>
</dbReference>
<dbReference type="InterPro" id="IPR003613">
    <property type="entry name" value="Ubox_domain"/>
</dbReference>
<evidence type="ECO:0000313" key="9">
    <source>
        <dbReference type="EMBL" id="JAT61183.1"/>
    </source>
</evidence>
<evidence type="ECO:0000313" key="8">
    <source>
        <dbReference type="EMBL" id="JAT46580.1"/>
    </source>
</evidence>
<dbReference type="SUPFAM" id="SSF57850">
    <property type="entry name" value="RING/U-box"/>
    <property type="match status" value="1"/>
</dbReference>
<dbReference type="FunFam" id="3.30.40.10:FF:000809">
    <property type="entry name" value="RING-type E3 ubiquitin transferase"/>
    <property type="match status" value="1"/>
</dbReference>
<dbReference type="InterPro" id="IPR013083">
    <property type="entry name" value="Znf_RING/FYVE/PHD"/>
</dbReference>
<proteinExistence type="predicted"/>
<dbReference type="SUPFAM" id="SSF48371">
    <property type="entry name" value="ARM repeat"/>
    <property type="match status" value="1"/>
</dbReference>
<sequence>GGRKGERWGCHSTLYTTASSRHAREPYPSQVCSGKPLSIRSSLIRTDRDTHRRCLAGPALNAPAFFSDLFYYLALAPPLPFPPPQENPNQDWREREGGRGREVGMELQYPDDFRCPISLEVMRDPVILSSGHTFDRVSIQRWLDSGNRTCPVTKLPLPTHPSLIPNHALRSLISSYAASATSSKPTHHRSSSSTTPSDPKALLASLTFPANTRSLEQLRGLAKQDPAFRRLLSESGAASSVLLRHAGSCDRPELQEAALRIILDLSLDGDDAKVGLVADGAVDRLVAALRGGRPGCQALAATTVTSLAMLQVNKCTIGAHPLSIAALVAVLKEGKGRERREAATALYVLCSFPDNRRRAVRKGAIPVLVELAECGVERAMEVLELLGKYREGREEMGRVDGFVRVLARVLRKGSMRGVGDALLLLNLVCSFSNKMCSDAIKEGVLEICAGLMEEDNGKMGQTASMLVDTLQRRVLQGSF</sequence>
<dbReference type="AlphaFoldDB" id="A0A1D1Z2P2"/>
<dbReference type="GO" id="GO:0061630">
    <property type="term" value="F:ubiquitin protein ligase activity"/>
    <property type="evidence" value="ECO:0007669"/>
    <property type="project" value="UniProtKB-EC"/>
</dbReference>
<evidence type="ECO:0000259" key="7">
    <source>
        <dbReference type="PROSITE" id="PS51698"/>
    </source>
</evidence>
<dbReference type="Pfam" id="PF25598">
    <property type="entry name" value="ARM_PUB"/>
    <property type="match status" value="1"/>
</dbReference>
<evidence type="ECO:0000256" key="2">
    <source>
        <dbReference type="ARBA" id="ARBA00004906"/>
    </source>
</evidence>
<dbReference type="EC" id="2.3.2.27" evidence="3"/>
<name>A0A1D1Z2P2_9ARAE</name>
<evidence type="ECO:0000256" key="6">
    <source>
        <dbReference type="SAM" id="MobiDB-lite"/>
    </source>
</evidence>
<comment type="catalytic activity">
    <reaction evidence="1">
        <text>S-ubiquitinyl-[E2 ubiquitin-conjugating enzyme]-L-cysteine + [acceptor protein]-L-lysine = [E2 ubiquitin-conjugating enzyme]-L-cysteine + N(6)-ubiquitinyl-[acceptor protein]-L-lysine.</text>
        <dbReference type="EC" id="2.3.2.27"/>
    </reaction>
</comment>
<organism evidence="9">
    <name type="scientific">Anthurium amnicola</name>
    <dbReference type="NCBI Taxonomy" id="1678845"/>
    <lineage>
        <taxon>Eukaryota</taxon>
        <taxon>Viridiplantae</taxon>
        <taxon>Streptophyta</taxon>
        <taxon>Embryophyta</taxon>
        <taxon>Tracheophyta</taxon>
        <taxon>Spermatophyta</taxon>
        <taxon>Magnoliopsida</taxon>
        <taxon>Liliopsida</taxon>
        <taxon>Araceae</taxon>
        <taxon>Pothoideae</taxon>
        <taxon>Potheae</taxon>
        <taxon>Anthurium</taxon>
    </lineage>
</organism>
<dbReference type="PROSITE" id="PS51698">
    <property type="entry name" value="U_BOX"/>
    <property type="match status" value="1"/>
</dbReference>
<feature type="region of interest" description="Disordered" evidence="6">
    <location>
        <begin position="180"/>
        <end position="200"/>
    </location>
</feature>
<gene>
    <name evidence="9" type="primary">PUB8_0</name>
    <name evidence="8" type="synonym">PUB8_1</name>
    <name evidence="9" type="ORF">g.123103</name>
    <name evidence="8" type="ORF">g.123105</name>
</gene>
<reference evidence="9" key="1">
    <citation type="submission" date="2015-07" db="EMBL/GenBank/DDBJ databases">
        <title>Transcriptome Assembly of Anthurium amnicola.</title>
        <authorList>
            <person name="Suzuki J."/>
        </authorList>
    </citation>
    <scope>NUCLEOTIDE SEQUENCE</scope>
</reference>
<dbReference type="Pfam" id="PF04564">
    <property type="entry name" value="U-box"/>
    <property type="match status" value="1"/>
</dbReference>
<dbReference type="InterPro" id="IPR045210">
    <property type="entry name" value="RING-Ubox_PUB"/>
</dbReference>
<protein>
    <recommendedName>
        <fullName evidence="3">RING-type E3 ubiquitin transferase</fullName>
        <ecNumber evidence="3">2.3.2.27</ecNumber>
    </recommendedName>
</protein>
<dbReference type="InterPro" id="IPR016024">
    <property type="entry name" value="ARM-type_fold"/>
</dbReference>
<keyword evidence="5" id="KW-0833">Ubl conjugation pathway</keyword>
<feature type="non-terminal residue" evidence="9">
    <location>
        <position position="1"/>
    </location>
</feature>
<evidence type="ECO:0000256" key="3">
    <source>
        <dbReference type="ARBA" id="ARBA00012483"/>
    </source>
</evidence>
<dbReference type="Gene3D" id="1.25.10.10">
    <property type="entry name" value="Leucine-rich Repeat Variant"/>
    <property type="match status" value="1"/>
</dbReference>
<dbReference type="SMART" id="SM00504">
    <property type="entry name" value="Ubox"/>
    <property type="match status" value="1"/>
</dbReference>
<dbReference type="EMBL" id="GDJX01006753">
    <property type="protein sequence ID" value="JAT61183.1"/>
    <property type="molecule type" value="Transcribed_RNA"/>
</dbReference>
<comment type="pathway">
    <text evidence="2">Protein modification; protein ubiquitination.</text>
</comment>
<evidence type="ECO:0000256" key="1">
    <source>
        <dbReference type="ARBA" id="ARBA00000900"/>
    </source>
</evidence>
<keyword evidence="4" id="KW-0808">Transferase</keyword>
<evidence type="ECO:0000256" key="5">
    <source>
        <dbReference type="ARBA" id="ARBA00022786"/>
    </source>
</evidence>
<dbReference type="InterPro" id="IPR058678">
    <property type="entry name" value="ARM_PUB"/>
</dbReference>
<feature type="domain" description="U-box" evidence="7">
    <location>
        <begin position="108"/>
        <end position="183"/>
    </location>
</feature>
<dbReference type="CDD" id="cd16664">
    <property type="entry name" value="RING-Ubox_PUB"/>
    <property type="match status" value="1"/>
</dbReference>
<dbReference type="PANTHER" id="PTHR23315">
    <property type="entry name" value="U BOX DOMAIN-CONTAINING"/>
    <property type="match status" value="1"/>
</dbReference>